<evidence type="ECO:0000256" key="1">
    <source>
        <dbReference type="SAM" id="Coils"/>
    </source>
</evidence>
<dbReference type="AlphaFoldDB" id="A0A2A5KKC8"/>
<protein>
    <recommendedName>
        <fullName evidence="5">Transmembrane protein</fullName>
    </recommendedName>
</protein>
<feature type="coiled-coil region" evidence="1">
    <location>
        <begin position="315"/>
        <end position="368"/>
    </location>
</feature>
<reference evidence="3 4" key="1">
    <citation type="submission" date="2017-09" db="EMBL/GenBank/DDBJ databases">
        <title>Comparative genomics of rhizobia isolated from Phaseolus vulgaris in China.</title>
        <authorList>
            <person name="Tong W."/>
        </authorList>
    </citation>
    <scope>NUCLEOTIDE SEQUENCE [LARGE SCALE GENOMIC DNA]</scope>
    <source>
        <strain evidence="3 4">L101</strain>
    </source>
</reference>
<feature type="transmembrane region" description="Helical" evidence="2">
    <location>
        <begin position="288"/>
        <end position="306"/>
    </location>
</feature>
<keyword evidence="2" id="KW-0472">Membrane</keyword>
<comment type="caution">
    <text evidence="3">The sequence shown here is derived from an EMBL/GenBank/DDBJ whole genome shotgun (WGS) entry which is preliminary data.</text>
</comment>
<keyword evidence="4" id="KW-1185">Reference proteome</keyword>
<evidence type="ECO:0000313" key="3">
    <source>
        <dbReference type="EMBL" id="PCK77524.1"/>
    </source>
</evidence>
<feature type="transmembrane region" description="Helical" evidence="2">
    <location>
        <begin position="233"/>
        <end position="256"/>
    </location>
</feature>
<evidence type="ECO:0000313" key="4">
    <source>
        <dbReference type="Proteomes" id="UP000218807"/>
    </source>
</evidence>
<feature type="transmembrane region" description="Helical" evidence="2">
    <location>
        <begin position="165"/>
        <end position="182"/>
    </location>
</feature>
<accession>A0A2A5KKC8</accession>
<proteinExistence type="predicted"/>
<gene>
    <name evidence="3" type="ORF">CPT34_29450</name>
</gene>
<keyword evidence="1" id="KW-0175">Coiled coil</keyword>
<dbReference type="EMBL" id="NXDM01000041">
    <property type="protein sequence ID" value="PCK77524.1"/>
    <property type="molecule type" value="Genomic_DNA"/>
</dbReference>
<name>A0A2A5KKC8_9HYPH</name>
<feature type="transmembrane region" description="Helical" evidence="2">
    <location>
        <begin position="202"/>
        <end position="221"/>
    </location>
</feature>
<evidence type="ECO:0008006" key="5">
    <source>
        <dbReference type="Google" id="ProtNLM"/>
    </source>
</evidence>
<keyword evidence="2" id="KW-0812">Transmembrane</keyword>
<dbReference type="Proteomes" id="UP000218807">
    <property type="component" value="Unassembled WGS sequence"/>
</dbReference>
<sequence>MTGRFEALNRLWETVRQSNHDFRATTDIFPILDPEGVGRTLELAERGTRNGADNLPVTTAKALDVVEQRIVATVEEEKKKSHQILEDEMARYSERLQGLDFAGQFLLIRRSNAVTLSDFTADVSTGEDELHGLRRDLVALENEAAQFKKKHKLDRTAKVTTGASWFFRIAFLVFLVAIEMLLNGNFLAEGSEQGWVGGTLEALIFAALNIGWAVLMAFIAVRFLVHRFLVSRLFGVCLLGAYGAIAGAINLGLAHFRETAAVNWDAAQTEVVQRMINDTFALTEMKSWVLLGLGLIFSFVAFLDAASMSDPYHGFANLQRRLNAARERYIARKQELIDLLRDTRDDHNKKVEDIVRDLSDRRQEAQAIIAGRTRLAALFTEHQNLLERTANSLLTVYREANRKARTTPEPKYFLTPYKMERLNAVHQFTVEFNDNEVANSIKEAQTSLSDQMDRIGAAFGEAVARYHNLDTIIPEGSHVPAQAA</sequence>
<dbReference type="RefSeq" id="WP_096764807.1">
    <property type="nucleotide sequence ID" value="NZ_NXDM01000041.1"/>
</dbReference>
<organism evidence="3 4">
    <name type="scientific">Rhizobium sophoriradicis</name>
    <dbReference type="NCBI Taxonomy" id="1535245"/>
    <lineage>
        <taxon>Bacteria</taxon>
        <taxon>Pseudomonadati</taxon>
        <taxon>Pseudomonadota</taxon>
        <taxon>Alphaproteobacteria</taxon>
        <taxon>Hyphomicrobiales</taxon>
        <taxon>Rhizobiaceae</taxon>
        <taxon>Rhizobium/Agrobacterium group</taxon>
        <taxon>Rhizobium</taxon>
    </lineage>
</organism>
<feature type="coiled-coil region" evidence="1">
    <location>
        <begin position="123"/>
        <end position="150"/>
    </location>
</feature>
<keyword evidence="2" id="KW-1133">Transmembrane helix</keyword>
<evidence type="ECO:0000256" key="2">
    <source>
        <dbReference type="SAM" id="Phobius"/>
    </source>
</evidence>